<evidence type="ECO:0000256" key="1">
    <source>
        <dbReference type="SAM" id="MobiDB-lite"/>
    </source>
</evidence>
<evidence type="ECO:0000313" key="3">
    <source>
        <dbReference type="Proteomes" id="UP000244005"/>
    </source>
</evidence>
<dbReference type="EMBL" id="KZ772712">
    <property type="protein sequence ID" value="PTQ40371.1"/>
    <property type="molecule type" value="Genomic_DNA"/>
</dbReference>
<keyword evidence="3" id="KW-1185">Reference proteome</keyword>
<reference evidence="3" key="1">
    <citation type="journal article" date="2017" name="Cell">
        <title>Insights into land plant evolution garnered from the Marchantia polymorpha genome.</title>
        <authorList>
            <person name="Bowman J.L."/>
            <person name="Kohchi T."/>
            <person name="Yamato K.T."/>
            <person name="Jenkins J."/>
            <person name="Shu S."/>
            <person name="Ishizaki K."/>
            <person name="Yamaoka S."/>
            <person name="Nishihama R."/>
            <person name="Nakamura Y."/>
            <person name="Berger F."/>
            <person name="Adam C."/>
            <person name="Aki S.S."/>
            <person name="Althoff F."/>
            <person name="Araki T."/>
            <person name="Arteaga-Vazquez M.A."/>
            <person name="Balasubrmanian S."/>
            <person name="Barry K."/>
            <person name="Bauer D."/>
            <person name="Boehm C.R."/>
            <person name="Briginshaw L."/>
            <person name="Caballero-Perez J."/>
            <person name="Catarino B."/>
            <person name="Chen F."/>
            <person name="Chiyoda S."/>
            <person name="Chovatia M."/>
            <person name="Davies K.M."/>
            <person name="Delmans M."/>
            <person name="Demura T."/>
            <person name="Dierschke T."/>
            <person name="Dolan L."/>
            <person name="Dorantes-Acosta A.E."/>
            <person name="Eklund D.M."/>
            <person name="Florent S.N."/>
            <person name="Flores-Sandoval E."/>
            <person name="Fujiyama A."/>
            <person name="Fukuzawa H."/>
            <person name="Galik B."/>
            <person name="Grimanelli D."/>
            <person name="Grimwood J."/>
            <person name="Grossniklaus U."/>
            <person name="Hamada T."/>
            <person name="Haseloff J."/>
            <person name="Hetherington A.J."/>
            <person name="Higo A."/>
            <person name="Hirakawa Y."/>
            <person name="Hundley H.N."/>
            <person name="Ikeda Y."/>
            <person name="Inoue K."/>
            <person name="Inoue S.I."/>
            <person name="Ishida S."/>
            <person name="Jia Q."/>
            <person name="Kakita M."/>
            <person name="Kanazawa T."/>
            <person name="Kawai Y."/>
            <person name="Kawashima T."/>
            <person name="Kennedy M."/>
            <person name="Kinose K."/>
            <person name="Kinoshita T."/>
            <person name="Kohara Y."/>
            <person name="Koide E."/>
            <person name="Komatsu K."/>
            <person name="Kopischke S."/>
            <person name="Kubo M."/>
            <person name="Kyozuka J."/>
            <person name="Lagercrantz U."/>
            <person name="Lin S.S."/>
            <person name="Lindquist E."/>
            <person name="Lipzen A.M."/>
            <person name="Lu C.W."/>
            <person name="De Luna E."/>
            <person name="Martienssen R.A."/>
            <person name="Minamino N."/>
            <person name="Mizutani M."/>
            <person name="Mizutani M."/>
            <person name="Mochizuki N."/>
            <person name="Monte I."/>
            <person name="Mosher R."/>
            <person name="Nagasaki H."/>
            <person name="Nakagami H."/>
            <person name="Naramoto S."/>
            <person name="Nishitani K."/>
            <person name="Ohtani M."/>
            <person name="Okamoto T."/>
            <person name="Okumura M."/>
            <person name="Phillips J."/>
            <person name="Pollak B."/>
            <person name="Reinders A."/>
            <person name="Rovekamp M."/>
            <person name="Sano R."/>
            <person name="Sawa S."/>
            <person name="Schmid M.W."/>
            <person name="Shirakawa M."/>
            <person name="Solano R."/>
            <person name="Spunde A."/>
            <person name="Suetsugu N."/>
            <person name="Sugano S."/>
            <person name="Sugiyama A."/>
            <person name="Sun R."/>
            <person name="Suzuki Y."/>
            <person name="Takenaka M."/>
            <person name="Takezawa D."/>
            <person name="Tomogane H."/>
            <person name="Tsuzuki M."/>
            <person name="Ueda T."/>
            <person name="Umeda M."/>
            <person name="Ward J.M."/>
            <person name="Watanabe Y."/>
            <person name="Yazaki K."/>
            <person name="Yokoyama R."/>
            <person name="Yoshitake Y."/>
            <person name="Yotsui I."/>
            <person name="Zachgo S."/>
            <person name="Schmutz J."/>
        </authorList>
    </citation>
    <scope>NUCLEOTIDE SEQUENCE [LARGE SCALE GENOMIC DNA]</scope>
    <source>
        <strain evidence="3">Tak-1</strain>
    </source>
</reference>
<protein>
    <submittedName>
        <fullName evidence="2">Uncharacterized protein</fullName>
    </submittedName>
</protein>
<feature type="compositionally biased region" description="Polar residues" evidence="1">
    <location>
        <begin position="298"/>
        <end position="308"/>
    </location>
</feature>
<name>A0A2R6X2R6_MARPO</name>
<proteinExistence type="predicted"/>
<dbReference type="Proteomes" id="UP000244005">
    <property type="component" value="Unassembled WGS sequence"/>
</dbReference>
<dbReference type="Gramene" id="Mp2g21610.2">
    <property type="protein sequence ID" value="Mp2g21610.2.cds"/>
    <property type="gene ID" value="Mp2g21610"/>
</dbReference>
<accession>A0A2R6X2R6</accession>
<dbReference type="OrthoDB" id="1939666at2759"/>
<sequence>MVSRNYASNCTAIARRSCSSSSSWDEHHPCEEAGDMASLPTGPDDTTSSCCPARAYREQSVEFQKRIVSLRESRALLDQKQRIREERATRMSYQFKNILCQMKQAQEEALVVQERNMKILGLEGFQQKHISWSPTEQQTHGECNEGPNFQNAKHRPIVNQQEIQGTALKQCTESNCAGSSQIFLSIDGTNETEATKPKTKAEAISSCSPQLALPLQSNREKEEEDMLKARILCDARETLIDGQQPPTEKLTGLEGEVKRNYLTRVFGPEKSCSQLEECPRQCELHEPKEPRKRIDDGQASQILGSSQEPIDKDGGLRDKTTCVPPVNQDAQDCFANTAEASNTRGVDTSVLPEQRNPPLKIEKNDCFPPTGERVVYEPEVGEAFANDNEAVSPVGADFQELAEERRAHLRKLISFWSPDEKLAVLTTLKNTMLLWEDPYSQFGRWPESDVLLSSIFAARESQLKLFEYLEVKEDASRPLICCGAVYELVKAYPPEKLIPFEFIEDLFGSDDWNNRLQSGLSFVQLQEYQEEHSHFWQMLLHHSISVKDLGLGTLREVASVTREIFCPRDLLVELSPEIALNMHEYLLEFFTETFKTYETSQSHNFIEESDGNSIPLSYNCIIPVERGLRINLKRPPVYNIEAALPYVRDVVVSDGLELSLLQYDFLETNGGYKSEGSVRRRSCKRGIFSSLGSLVRSPFRLWRSRGLSKVGDSVDDGFVRLLSPKRSVSIAR</sequence>
<feature type="compositionally biased region" description="Basic and acidic residues" evidence="1">
    <location>
        <begin position="309"/>
        <end position="320"/>
    </location>
</feature>
<feature type="region of interest" description="Disordered" evidence="1">
    <location>
        <begin position="286"/>
        <end position="323"/>
    </location>
</feature>
<organism evidence="2 3">
    <name type="scientific">Marchantia polymorpha</name>
    <name type="common">Common liverwort</name>
    <name type="synonym">Marchantia aquatica</name>
    <dbReference type="NCBI Taxonomy" id="3197"/>
    <lineage>
        <taxon>Eukaryota</taxon>
        <taxon>Viridiplantae</taxon>
        <taxon>Streptophyta</taxon>
        <taxon>Embryophyta</taxon>
        <taxon>Marchantiophyta</taxon>
        <taxon>Marchantiopsida</taxon>
        <taxon>Marchantiidae</taxon>
        <taxon>Marchantiales</taxon>
        <taxon>Marchantiaceae</taxon>
        <taxon>Marchantia</taxon>
    </lineage>
</organism>
<dbReference type="AlphaFoldDB" id="A0A2R6X2R6"/>
<evidence type="ECO:0000313" key="2">
    <source>
        <dbReference type="EMBL" id="PTQ40371.1"/>
    </source>
</evidence>
<gene>
    <name evidence="2" type="ORF">MARPO_0040s0053</name>
</gene>
<feature type="compositionally biased region" description="Basic and acidic residues" evidence="1">
    <location>
        <begin position="286"/>
        <end position="296"/>
    </location>
</feature>